<gene>
    <name evidence="1" type="ORF">O4H49_04160</name>
</gene>
<organism evidence="1 2">
    <name type="scientific">Kiloniella laminariae</name>
    <dbReference type="NCBI Taxonomy" id="454162"/>
    <lineage>
        <taxon>Bacteria</taxon>
        <taxon>Pseudomonadati</taxon>
        <taxon>Pseudomonadota</taxon>
        <taxon>Alphaproteobacteria</taxon>
        <taxon>Rhodospirillales</taxon>
        <taxon>Kiloniellaceae</taxon>
        <taxon>Kiloniella</taxon>
    </lineage>
</organism>
<name>A0ABT4LFS7_9PROT</name>
<dbReference type="InterPro" id="IPR021439">
    <property type="entry name" value="DUF3088"/>
</dbReference>
<dbReference type="EMBL" id="JAPWGY010000001">
    <property type="protein sequence ID" value="MCZ4279959.1"/>
    <property type="molecule type" value="Genomic_DNA"/>
</dbReference>
<comment type="caution">
    <text evidence="1">The sequence shown here is derived from an EMBL/GenBank/DDBJ whole genome shotgun (WGS) entry which is preliminary data.</text>
</comment>
<dbReference type="Pfam" id="PF11287">
    <property type="entry name" value="DUF3088"/>
    <property type="match status" value="1"/>
</dbReference>
<dbReference type="Proteomes" id="UP001069802">
    <property type="component" value="Unassembled WGS sequence"/>
</dbReference>
<evidence type="ECO:0000313" key="2">
    <source>
        <dbReference type="Proteomes" id="UP001069802"/>
    </source>
</evidence>
<keyword evidence="2" id="KW-1185">Reference proteome</keyword>
<sequence>MKPRLFVLEMPFTDPELVPPSSSDSWFCSHCALIEGALMVNPQWLDHIELKRIAFPRPRQELVALLGEDKQWLPVLVLSDWEGQKDGEKQTITDPVAITRYLAEEFGGAAPHP</sequence>
<dbReference type="RefSeq" id="WP_269422154.1">
    <property type="nucleotide sequence ID" value="NZ_JAPWGY010000001.1"/>
</dbReference>
<reference evidence="1" key="1">
    <citation type="submission" date="2022-12" db="EMBL/GenBank/DDBJ databases">
        <title>Bacterial isolates from different developmental stages of Nematostella vectensis.</title>
        <authorList>
            <person name="Fraune S."/>
        </authorList>
    </citation>
    <scope>NUCLEOTIDE SEQUENCE</scope>
    <source>
        <strain evidence="1">G21630-S1</strain>
    </source>
</reference>
<accession>A0ABT4LFS7</accession>
<evidence type="ECO:0000313" key="1">
    <source>
        <dbReference type="EMBL" id="MCZ4279959.1"/>
    </source>
</evidence>
<protein>
    <submittedName>
        <fullName evidence="1">DUF3088 family protein</fullName>
    </submittedName>
</protein>
<proteinExistence type="predicted"/>